<comment type="caution">
    <text evidence="1">The sequence shown here is derived from an EMBL/GenBank/DDBJ whole genome shotgun (WGS) entry which is preliminary data.</text>
</comment>
<accession>A0ABY2M6N7</accession>
<dbReference type="EMBL" id="RQFU01000008">
    <property type="protein sequence ID" value="TGL23072.1"/>
    <property type="molecule type" value="Genomic_DNA"/>
</dbReference>
<protein>
    <submittedName>
        <fullName evidence="1">Uncharacterized protein</fullName>
    </submittedName>
</protein>
<sequence length="145" mass="16960">MNKEDIILKALYNLYKMQVVEFYKLGNGQSSFSASYVYAISNNCFPVFHASKDLEIYSDNFEIKKDYILEVITYLDDAYLNNKKLTFYGLEDYFGGKVNRSDLITIIRYSFLSERFKGNNFKQNLESESPIEGKDLDRPLDAYEI</sequence>
<evidence type="ECO:0000313" key="1">
    <source>
        <dbReference type="EMBL" id="TGL23072.1"/>
    </source>
</evidence>
<reference evidence="2" key="1">
    <citation type="journal article" date="2019" name="PLoS Negl. Trop. Dis.">
        <title>Revisiting the worldwide diversity of Leptospira species in the environment.</title>
        <authorList>
            <person name="Vincent A.T."/>
            <person name="Schiettekatte O."/>
            <person name="Bourhy P."/>
            <person name="Veyrier F.J."/>
            <person name="Picardeau M."/>
        </authorList>
    </citation>
    <scope>NUCLEOTIDE SEQUENCE [LARGE SCALE GENOMIC DNA]</scope>
    <source>
        <strain evidence="2">201800272</strain>
    </source>
</reference>
<dbReference type="Proteomes" id="UP000298200">
    <property type="component" value="Unassembled WGS sequence"/>
</dbReference>
<name>A0ABY2M6N7_9LEPT</name>
<evidence type="ECO:0000313" key="2">
    <source>
        <dbReference type="Proteomes" id="UP000298200"/>
    </source>
</evidence>
<proteinExistence type="predicted"/>
<gene>
    <name evidence="1" type="ORF">EHQ46_06025</name>
</gene>
<organism evidence="1 2">
    <name type="scientific">Leptospira yanagawae</name>
    <dbReference type="NCBI Taxonomy" id="293069"/>
    <lineage>
        <taxon>Bacteria</taxon>
        <taxon>Pseudomonadati</taxon>
        <taxon>Spirochaetota</taxon>
        <taxon>Spirochaetia</taxon>
        <taxon>Leptospirales</taxon>
        <taxon>Leptospiraceae</taxon>
        <taxon>Leptospira</taxon>
    </lineage>
</organism>
<dbReference type="RefSeq" id="WP_135634252.1">
    <property type="nucleotide sequence ID" value="NZ_RQFU01000008.1"/>
</dbReference>
<keyword evidence="2" id="KW-1185">Reference proteome</keyword>